<keyword evidence="2" id="KW-1185">Reference proteome</keyword>
<proteinExistence type="predicted"/>
<sequence>MNKLKNKTFNGIYRINILEEGTKYELEDSIVLKGIETYQLFTTQESLDVLKINNAYHIDGEYSSNHIDIVPIIEEVINVNKISIVYDKDIDQIAAFSIKSNAKNYFFIRYSDELNVVEKNEYEKLTSNIKKIETIEI</sequence>
<name>A0A1I0RKT6_9FLAO</name>
<dbReference type="RefSeq" id="WP_089793668.1">
    <property type="nucleotide sequence ID" value="NZ_FOIU01000002.1"/>
</dbReference>
<dbReference type="Proteomes" id="UP000199469">
    <property type="component" value="Unassembled WGS sequence"/>
</dbReference>
<organism evidence="1 2">
    <name type="scientific">Chryseobacterium wanjuense</name>
    <dbReference type="NCBI Taxonomy" id="356305"/>
    <lineage>
        <taxon>Bacteria</taxon>
        <taxon>Pseudomonadati</taxon>
        <taxon>Bacteroidota</taxon>
        <taxon>Flavobacteriia</taxon>
        <taxon>Flavobacteriales</taxon>
        <taxon>Weeksellaceae</taxon>
        <taxon>Chryseobacterium group</taxon>
        <taxon>Chryseobacterium</taxon>
    </lineage>
</organism>
<dbReference type="AlphaFoldDB" id="A0A1I0RKT6"/>
<evidence type="ECO:0000313" key="2">
    <source>
        <dbReference type="Proteomes" id="UP000199469"/>
    </source>
</evidence>
<protein>
    <submittedName>
        <fullName evidence="1">Uncharacterized protein</fullName>
    </submittedName>
</protein>
<dbReference type="EMBL" id="FOIU01000002">
    <property type="protein sequence ID" value="SEW41727.1"/>
    <property type="molecule type" value="Genomic_DNA"/>
</dbReference>
<gene>
    <name evidence="1" type="ORF">SAMN05421841_2862</name>
</gene>
<dbReference type="OrthoDB" id="9852562at2"/>
<accession>A0A1I0RKT6</accession>
<reference evidence="2" key="1">
    <citation type="submission" date="2016-10" db="EMBL/GenBank/DDBJ databases">
        <authorList>
            <person name="Varghese N."/>
            <person name="Submissions S."/>
        </authorList>
    </citation>
    <scope>NUCLEOTIDE SEQUENCE [LARGE SCALE GENOMIC DNA]</scope>
    <source>
        <strain evidence="2">DSM 17724</strain>
    </source>
</reference>
<dbReference type="STRING" id="356305.SAMN05421841_2862"/>
<evidence type="ECO:0000313" key="1">
    <source>
        <dbReference type="EMBL" id="SEW41727.1"/>
    </source>
</evidence>